<evidence type="ECO:0000256" key="3">
    <source>
        <dbReference type="ARBA" id="ARBA00022980"/>
    </source>
</evidence>
<name>A0A484BAA2_DRONA</name>
<dbReference type="GO" id="GO:0022625">
    <property type="term" value="C:cytosolic large ribosomal subunit"/>
    <property type="evidence" value="ECO:0007669"/>
    <property type="project" value="TreeGrafter"/>
</dbReference>
<dbReference type="InterPro" id="IPR002675">
    <property type="entry name" value="Ribosomal_eL38"/>
</dbReference>
<dbReference type="InterPro" id="IPR029006">
    <property type="entry name" value="ADF-H/Gelsolin-like_dom_sf"/>
</dbReference>
<comment type="similarity">
    <text evidence="2 8">Belongs to the eukaryotic ribosomal protein eL38 family.</text>
</comment>
<dbReference type="GO" id="GO:0030042">
    <property type="term" value="P:actin filament depolymerization"/>
    <property type="evidence" value="ECO:0007669"/>
    <property type="project" value="InterPro"/>
</dbReference>
<dbReference type="SMART" id="SM00102">
    <property type="entry name" value="ADF"/>
    <property type="match status" value="1"/>
</dbReference>
<dbReference type="Gene3D" id="3.40.20.10">
    <property type="entry name" value="Severin"/>
    <property type="match status" value="1"/>
</dbReference>
<dbReference type="OMA" id="FKTECRY"/>
<comment type="caution">
    <text evidence="10">The sequence shown here is derived from an EMBL/GenBank/DDBJ whole genome shotgun (WGS) entry which is preliminary data.</text>
</comment>
<dbReference type="Pfam" id="PF00241">
    <property type="entry name" value="Cofilin_ADF"/>
    <property type="match status" value="1"/>
</dbReference>
<dbReference type="PANTHER" id="PTHR10965:SF0">
    <property type="entry name" value="LARGE RIBOSOMAL SUBUNIT PROTEIN EL38"/>
    <property type="match status" value="1"/>
</dbReference>
<dbReference type="FunFam" id="3.30.720.90:FF:000001">
    <property type="entry name" value="60S ribosomal protein L38"/>
    <property type="match status" value="1"/>
</dbReference>
<sequence length="190" mass="22239">MASGVTVSDVCKTTYEEIKKDKKHRYVIFYIRDEKQIDVETVGDRNSEYDQFLEDIQKCGPGECRYGLFDFEYMHQCQGTSESSKKQKLFLMSWCPDTAKVKKKMLYSSSFDALKKSLFNMPREIKEVKDFLNKARRTDARAVKIKKNPTNTKFKIRCSRFLYTLVVQDKEKADKIKQSLPPGLQVKEVK</sequence>
<dbReference type="FunFam" id="3.40.20.10:FF:000044">
    <property type="entry name" value="Cofilin/actin-depolymerizing factor homolog"/>
    <property type="match status" value="1"/>
</dbReference>
<reference evidence="10 11" key="1">
    <citation type="journal article" date="2019" name="J. Hered.">
        <title>An Improved Genome Assembly for Drosophila navojoa, the Basal Species in the mojavensis Cluster.</title>
        <authorList>
            <person name="Vanderlinde T."/>
            <person name="Dupim E.G."/>
            <person name="Nazario-Yepiz N.O."/>
            <person name="Carvalho A.B."/>
        </authorList>
    </citation>
    <scope>NUCLEOTIDE SEQUENCE [LARGE SCALE GENOMIC DNA]</scope>
    <source>
        <strain evidence="10">Navoj_Jal97</strain>
        <tissue evidence="10">Whole organism</tissue>
    </source>
</reference>
<keyword evidence="4" id="KW-0009">Actin-binding</keyword>
<dbReference type="InterPro" id="IPR038464">
    <property type="entry name" value="Ribosomal_eL38_sf"/>
</dbReference>
<dbReference type="InterPro" id="IPR017904">
    <property type="entry name" value="ADF/Cofilin"/>
</dbReference>
<evidence type="ECO:0000313" key="11">
    <source>
        <dbReference type="Proteomes" id="UP000295192"/>
    </source>
</evidence>
<evidence type="ECO:0000313" key="10">
    <source>
        <dbReference type="EMBL" id="TDG44741.1"/>
    </source>
</evidence>
<dbReference type="Proteomes" id="UP000295192">
    <property type="component" value="Unassembled WGS sequence"/>
</dbReference>
<evidence type="ECO:0000259" key="9">
    <source>
        <dbReference type="PROSITE" id="PS51263"/>
    </source>
</evidence>
<dbReference type="Gene3D" id="3.30.720.90">
    <property type="match status" value="1"/>
</dbReference>
<protein>
    <recommendedName>
        <fullName evidence="6">Large ribosomal subunit protein eL38</fullName>
    </recommendedName>
    <alternativeName>
        <fullName evidence="7">60S ribosomal protein L38</fullName>
    </alternativeName>
</protein>
<dbReference type="SUPFAM" id="SSF55753">
    <property type="entry name" value="Actin depolymerizing proteins"/>
    <property type="match status" value="1"/>
</dbReference>
<dbReference type="Pfam" id="PF01781">
    <property type="entry name" value="Ribosomal_L38e"/>
    <property type="match status" value="1"/>
</dbReference>
<dbReference type="PROSITE" id="PS51263">
    <property type="entry name" value="ADF_H"/>
    <property type="match status" value="1"/>
</dbReference>
<keyword evidence="11" id="KW-1185">Reference proteome</keyword>
<evidence type="ECO:0000256" key="4">
    <source>
        <dbReference type="ARBA" id="ARBA00023203"/>
    </source>
</evidence>
<dbReference type="InterPro" id="IPR002108">
    <property type="entry name" value="ADF-H"/>
</dbReference>
<dbReference type="OrthoDB" id="10249245at2759"/>
<accession>A0A484BAA2</accession>
<dbReference type="GO" id="GO:0022618">
    <property type="term" value="P:protein-RNA complex assembly"/>
    <property type="evidence" value="ECO:0007669"/>
    <property type="project" value="TreeGrafter"/>
</dbReference>
<dbReference type="AlphaFoldDB" id="A0A484BAA2"/>
<dbReference type="GO" id="GO:0003779">
    <property type="term" value="F:actin binding"/>
    <property type="evidence" value="ECO:0007669"/>
    <property type="project" value="UniProtKB-KW"/>
</dbReference>
<dbReference type="EMBL" id="LSRL02000096">
    <property type="protein sequence ID" value="TDG44741.1"/>
    <property type="molecule type" value="Genomic_DNA"/>
</dbReference>
<dbReference type="CDD" id="cd11286">
    <property type="entry name" value="ADF_cofilin_like"/>
    <property type="match status" value="1"/>
</dbReference>
<evidence type="ECO:0000256" key="2">
    <source>
        <dbReference type="ARBA" id="ARBA00007803"/>
    </source>
</evidence>
<evidence type="ECO:0000256" key="1">
    <source>
        <dbReference type="ARBA" id="ARBA00006844"/>
    </source>
</evidence>
<dbReference type="GO" id="GO:0006412">
    <property type="term" value="P:translation"/>
    <property type="evidence" value="ECO:0007669"/>
    <property type="project" value="InterPro"/>
</dbReference>
<dbReference type="GO" id="GO:0015629">
    <property type="term" value="C:actin cytoskeleton"/>
    <property type="evidence" value="ECO:0007669"/>
    <property type="project" value="InterPro"/>
</dbReference>
<evidence type="ECO:0000256" key="7">
    <source>
        <dbReference type="ARBA" id="ARBA00035338"/>
    </source>
</evidence>
<comment type="similarity">
    <text evidence="1">Belongs to the actin-binding proteins ADF family.</text>
</comment>
<gene>
    <name evidence="10" type="ORF">AWZ03_008882</name>
</gene>
<dbReference type="GO" id="GO:0003735">
    <property type="term" value="F:structural constituent of ribosome"/>
    <property type="evidence" value="ECO:0007669"/>
    <property type="project" value="InterPro"/>
</dbReference>
<feature type="domain" description="ADF-H" evidence="9">
    <location>
        <begin position="4"/>
        <end position="150"/>
    </location>
</feature>
<evidence type="ECO:0000256" key="5">
    <source>
        <dbReference type="ARBA" id="ARBA00023274"/>
    </source>
</evidence>
<keyword evidence="5 8" id="KW-0687">Ribonucleoprotein</keyword>
<keyword evidence="3 8" id="KW-0689">Ribosomal protein</keyword>
<evidence type="ECO:0000256" key="8">
    <source>
        <dbReference type="RuleBase" id="RU003445"/>
    </source>
</evidence>
<dbReference type="PANTHER" id="PTHR10965">
    <property type="entry name" value="60S RIBOSOMAL PROTEIN L38"/>
    <property type="match status" value="1"/>
</dbReference>
<evidence type="ECO:0000256" key="6">
    <source>
        <dbReference type="ARBA" id="ARBA00035235"/>
    </source>
</evidence>
<proteinExistence type="inferred from homology"/>
<organism evidence="10 11">
    <name type="scientific">Drosophila navojoa</name>
    <name type="common">Fruit fly</name>
    <dbReference type="NCBI Taxonomy" id="7232"/>
    <lineage>
        <taxon>Eukaryota</taxon>
        <taxon>Metazoa</taxon>
        <taxon>Ecdysozoa</taxon>
        <taxon>Arthropoda</taxon>
        <taxon>Hexapoda</taxon>
        <taxon>Insecta</taxon>
        <taxon>Pterygota</taxon>
        <taxon>Neoptera</taxon>
        <taxon>Endopterygota</taxon>
        <taxon>Diptera</taxon>
        <taxon>Brachycera</taxon>
        <taxon>Muscomorpha</taxon>
        <taxon>Ephydroidea</taxon>
        <taxon>Drosophilidae</taxon>
        <taxon>Drosophila</taxon>
    </lineage>
</organism>
<dbReference type="STRING" id="7232.A0A484BAA2"/>